<proteinExistence type="predicted"/>
<evidence type="ECO:0000313" key="4">
    <source>
        <dbReference type="EMBL" id="CCH00321.1"/>
    </source>
</evidence>
<dbReference type="STRING" id="1166018.FAES_2312"/>
<dbReference type="PANTHER" id="PTHR37813:SF1">
    <property type="entry name" value="FELS-2 PROPHAGE PROTEIN"/>
    <property type="match status" value="1"/>
</dbReference>
<protein>
    <submittedName>
        <fullName evidence="4">Uncharacterized protein</fullName>
    </submittedName>
</protein>
<evidence type="ECO:0000256" key="2">
    <source>
        <dbReference type="SAM" id="MobiDB-lite"/>
    </source>
</evidence>
<feature type="transmembrane region" description="Helical" evidence="3">
    <location>
        <begin position="620"/>
        <end position="638"/>
    </location>
</feature>
<feature type="compositionally biased region" description="Basic and acidic residues" evidence="2">
    <location>
        <begin position="789"/>
        <end position="812"/>
    </location>
</feature>
<keyword evidence="3" id="KW-1133">Transmembrane helix</keyword>
<sequence length="1743" mass="188581">MQFKEEAVFTLKFDGKPVVNQLGELEKQLNDVKEAQKGVEKGTKEWAENKALIKELEASIKQVREEMGVSGMTVQQLKGYYKQLAAEIDKLTPGTEAYLKKAGELQEVNTLLANHRATTRATNEEIEKQPSLWERAKGAATGFLAAFSATELIQQAFNFVAGGIKKALELEDSMSGVAKATGQSRDEVLGLSEELDKIDTRSTKESLMGIAQIGGQLGVANTELLGFVKSVDMANVALGDEFSGGAEEVSSKLGGLQKLFKETKDLQAGEAINKIGSAINELGASGSATGPVIADFTARMGQLGDLSPQISQTMGLGAAFQELGLSAEISSGGLTNILKGAAVATDLFAQQLGITEQQMIDLINTNPNEFLLKLAESMRGLPTDQVEKRLKELGITSQEASKVMSILKDQTQLVRDKQLLANEAMTQGTSLQKEFNTVNRNAAAEYEKSQKALDLIATEIGQALLPAVTAVTRGVVTFVNIIRAVPEFIDENRTSFYALGIAVLAFNQSLILATANSIANAAADKARAIASSVAEAADKARAAMAARKALADTAATVATVESTVAEETAAATSGKLTIAQRLQGAQTTILNGLKAAQAVATNGLTIAQNFLNAAMTANPIGLVITAVGILVAGFIALYNNSSTLRGIISGTWEAMKTGVGIIADVTGKVVDFIASGLEPLKPVLDGIGDLLGLVWDVLGVGVKWFNSLSIAVSSFVSGSLSKISSALEPVRSSLASFLGIIDTTITKIKQVGSAISSFLHVDELVSKVKSAAGSIGDAFNKGYGDKLKEGQEKQTDDHKKNLDTRNKNESKSANELADIVTSSDQKALDKKAAQAEKHRQTELKQAQEAAKRQAEEVAKAEADAIRKTEEARINAIKDDLERDLARLKSKYDNEVAAIAKSKASQTTKAVWEKALTEQLHRDQDKIETDHRLKHEKEESEAAKRVLDLKIKLSGDEKADKLQKLEDVATAQRIQIEKDVKDETDKAALLKQINDRLVADKQKVEEEYRQKKAREDAALQDAQFRATVADADARLLLAGTNAQAIYDAKKLRLDAEYTYNKAKLEREAAEQVAHNNANIADTDRRAAANKATDDQLKANLTANDVKYENDKTALTAEKNEARRQNHQQYYNAIKALMEGDFKEFTDILTKKLQGEKTQLTEKQKSNIATIDAIGEYTLMAVNALNKLNQMKLEKELKNIQNERDSQLAAWKDKYNRGLINKDEYEKGVDKINKDADNKMKAAQVQAFRNQQKLDIAMAIVNGAQAALKSLATLGWPLGLIGVAAAAVTTGIQIGIIKNQQPPSMRRGGYVRNAGVVEGPSHGNRYGDSGLAITRRDTGEEVAEMEGGEPVMVLSRSTYRNNRRLIDGLMHSSLHRNGAPVMRDGGFFGSDGGSYGDYVKQRFQKGGVMFDGGGWMGEIEEEYDSGGYKEPVQDYKPSGSEETAESAAATIDSVTDEQIKQSQAMMELIGKNTGATALTLLDTNMALAKMTLQQTYDLGQVMEVLGLFRLDVREYLFQLNTEQAKRNDTLIRTLEVLLGNLTKSLSTGLSGLGVDLKGQLVDLKQQTTQSLTELKQGLNSDIKQLEKSTTVAIDMLNTGTQTALSDLQASNEKEAERNRSVQQITMQQMSTDLTGGLTSLQTTTQQGFGQLSETSKQGMTSLQTTTQEALGQLNETNKQGLTSLQATTQQGLDGVQGAVNNTNQTQNYQSQLLNRIADKDLSVSYQAFVNVQNQIDVVVQKSEFA</sequence>
<evidence type="ECO:0000313" key="5">
    <source>
        <dbReference type="Proteomes" id="UP000011058"/>
    </source>
</evidence>
<dbReference type="eggNOG" id="COG5283">
    <property type="taxonomic scope" value="Bacteria"/>
</dbReference>
<keyword evidence="3" id="KW-0472">Membrane</keyword>
<dbReference type="KEGG" id="fae:FAES_2312"/>
<feature type="coiled-coil region" evidence="1">
    <location>
        <begin position="986"/>
        <end position="1020"/>
    </location>
</feature>
<evidence type="ECO:0000256" key="3">
    <source>
        <dbReference type="SAM" id="Phobius"/>
    </source>
</evidence>
<feature type="compositionally biased region" description="Basic and acidic residues" evidence="2">
    <location>
        <begin position="826"/>
        <end position="842"/>
    </location>
</feature>
<dbReference type="EMBL" id="HE796683">
    <property type="protein sequence ID" value="CCH00321.1"/>
    <property type="molecule type" value="Genomic_DNA"/>
</dbReference>
<gene>
    <name evidence="4" type="ORF">FAES_2312</name>
</gene>
<dbReference type="OrthoDB" id="840436at2"/>
<dbReference type="PATRIC" id="fig|1166018.3.peg.4072"/>
<dbReference type="HOGENOM" id="CLU_239609_0_0_10"/>
<dbReference type="RefSeq" id="WP_015331420.1">
    <property type="nucleotide sequence ID" value="NC_020054.1"/>
</dbReference>
<dbReference type="Proteomes" id="UP000011058">
    <property type="component" value="Chromosome"/>
</dbReference>
<dbReference type="eggNOG" id="COG1196">
    <property type="taxonomic scope" value="Bacteria"/>
</dbReference>
<name>I0K868_9BACT</name>
<reference evidence="4 5" key="1">
    <citation type="journal article" date="2012" name="J. Bacteriol.">
        <title>Genome Sequence of Fibrella aestuarina BUZ 2T, a Filamentous Marine Bacterium.</title>
        <authorList>
            <person name="Filippini M."/>
            <person name="Qi W."/>
            <person name="Blom J."/>
            <person name="Goesmann A."/>
            <person name="Smits T.H."/>
            <person name="Bagheri H.C."/>
        </authorList>
    </citation>
    <scope>NUCLEOTIDE SEQUENCE [LARGE SCALE GENOMIC DNA]</scope>
    <source>
        <strain evidence="5">BUZ 2T</strain>
    </source>
</reference>
<organism evidence="4 5">
    <name type="scientific">Fibrella aestuarina BUZ 2</name>
    <dbReference type="NCBI Taxonomy" id="1166018"/>
    <lineage>
        <taxon>Bacteria</taxon>
        <taxon>Pseudomonadati</taxon>
        <taxon>Bacteroidota</taxon>
        <taxon>Cytophagia</taxon>
        <taxon>Cytophagales</taxon>
        <taxon>Spirosomataceae</taxon>
        <taxon>Fibrella</taxon>
    </lineage>
</organism>
<keyword evidence="5" id="KW-1185">Reference proteome</keyword>
<keyword evidence="3" id="KW-0812">Transmembrane</keyword>
<keyword evidence="1" id="KW-0175">Coiled coil</keyword>
<dbReference type="PANTHER" id="PTHR37813">
    <property type="entry name" value="FELS-2 PROPHAGE PROTEIN"/>
    <property type="match status" value="1"/>
</dbReference>
<evidence type="ECO:0000256" key="1">
    <source>
        <dbReference type="SAM" id="Coils"/>
    </source>
</evidence>
<accession>I0K868</accession>
<feature type="region of interest" description="Disordered" evidence="2">
    <location>
        <begin position="789"/>
        <end position="852"/>
    </location>
</feature>
<feature type="transmembrane region" description="Helical" evidence="3">
    <location>
        <begin position="496"/>
        <end position="519"/>
    </location>
</feature>
<feature type="coiled-coil region" evidence="1">
    <location>
        <begin position="1181"/>
        <end position="1208"/>
    </location>
</feature>